<comment type="caution">
    <text evidence="1">The sequence shown here is derived from an EMBL/GenBank/DDBJ whole genome shotgun (WGS) entry which is preliminary data.</text>
</comment>
<dbReference type="AlphaFoldDB" id="W7Y4S3"/>
<proteinExistence type="predicted"/>
<protein>
    <submittedName>
        <fullName evidence="1">DNA primase</fullName>
    </submittedName>
</protein>
<organism evidence="1 2">
    <name type="scientific">Saccharicrinis fermentans DSM 9555 = JCM 21142</name>
    <dbReference type="NCBI Taxonomy" id="869213"/>
    <lineage>
        <taxon>Bacteria</taxon>
        <taxon>Pseudomonadati</taxon>
        <taxon>Bacteroidota</taxon>
        <taxon>Bacteroidia</taxon>
        <taxon>Marinilabiliales</taxon>
        <taxon>Marinilabiliaceae</taxon>
        <taxon>Saccharicrinis</taxon>
    </lineage>
</organism>
<name>W7Y4S3_9BACT</name>
<dbReference type="RefSeq" id="WP_081785576.1">
    <property type="nucleotide sequence ID" value="NZ_BAMD01000162.1"/>
</dbReference>
<dbReference type="Gene3D" id="3.40.1360.10">
    <property type="match status" value="1"/>
</dbReference>
<sequence>MYRRTTVRLNTIRLRNQWLNHRTHRAVSQLKNLQEVIFFFDGDQAGQKGAAKYSEELAKQGVKTSIVCTPPNEDVNSLWVNYGKEAILQLIEERILSTGSLINQSSFSSIEKSSIEKEIKVQTQNFASQQLNTNTPNKIIYETKTARYIIKGSLPKTFDRMEVSLDAQDLETGLKYRCRCMNIF</sequence>
<keyword evidence="2" id="KW-1185">Reference proteome</keyword>
<dbReference type="SUPFAM" id="SSF56731">
    <property type="entry name" value="DNA primase core"/>
    <property type="match status" value="1"/>
</dbReference>
<dbReference type="Pfam" id="PF13155">
    <property type="entry name" value="Toprim_2"/>
    <property type="match status" value="1"/>
</dbReference>
<evidence type="ECO:0000313" key="2">
    <source>
        <dbReference type="Proteomes" id="UP000019402"/>
    </source>
</evidence>
<dbReference type="EMBL" id="BAMD01000162">
    <property type="protein sequence ID" value="GAF05930.1"/>
    <property type="molecule type" value="Genomic_DNA"/>
</dbReference>
<evidence type="ECO:0000313" key="1">
    <source>
        <dbReference type="EMBL" id="GAF05930.1"/>
    </source>
</evidence>
<accession>W7Y4S3</accession>
<dbReference type="Proteomes" id="UP000019402">
    <property type="component" value="Unassembled WGS sequence"/>
</dbReference>
<reference evidence="1 2" key="1">
    <citation type="journal article" date="2014" name="Genome Announc.">
        <title>Draft Genome Sequence of Cytophaga fermentans JCM 21142T, a Facultative Anaerobe Isolated from Marine Mud.</title>
        <authorList>
            <person name="Starns D."/>
            <person name="Oshima K."/>
            <person name="Suda W."/>
            <person name="Iino T."/>
            <person name="Yuki M."/>
            <person name="Inoue J."/>
            <person name="Kitamura K."/>
            <person name="Iida T."/>
            <person name="Darby A."/>
            <person name="Hattori M."/>
            <person name="Ohkuma M."/>
        </authorList>
    </citation>
    <scope>NUCLEOTIDE SEQUENCE [LARGE SCALE GENOMIC DNA]</scope>
    <source>
        <strain evidence="1 2">JCM 21142</strain>
    </source>
</reference>
<dbReference type="STRING" id="869213.GCA_000517085_04579"/>
<gene>
    <name evidence="1" type="ORF">JCM21142_124695</name>
</gene>